<dbReference type="InterPro" id="IPR036188">
    <property type="entry name" value="FAD/NAD-bd_sf"/>
</dbReference>
<dbReference type="Proteomes" id="UP001168380">
    <property type="component" value="Unassembled WGS sequence"/>
</dbReference>
<evidence type="ECO:0000313" key="2">
    <source>
        <dbReference type="Proteomes" id="UP001168380"/>
    </source>
</evidence>
<reference evidence="1" key="1">
    <citation type="submission" date="2023-07" db="EMBL/GenBank/DDBJ databases">
        <title>Gilvimarinus algae sp. nov., isolated from the surface of Kelp.</title>
        <authorList>
            <person name="Sun Y.Y."/>
            <person name="Gong Y."/>
            <person name="Du Z.J."/>
        </authorList>
    </citation>
    <scope>NUCLEOTIDE SEQUENCE</scope>
    <source>
        <strain evidence="1">SDUM040014</strain>
    </source>
</reference>
<sequence>MIKNIVVVGGGTAGWLSAGLLAAEYSAGESPIKVTLIESPDVRTIGVGEGTWPTMRSTLKRIGISETAFLTRCSASFKQGSKFVGWRTGEAADAYYHPFSLPTGFGETDMHELWRQCYPDKAYDRIAGIQAAVCERQLAPKQITMPEYAGALNYGYHLDAGKFSELLREHCTERLGVSHIRDHVEQIISADNGDIARVKTREHGDLVGDLFIDCTGTHSLLLGGHYQVPFIDCSRYSANDRALAVQVPYEQEDAPIASATVGTAHSSGWSWDIGLSSRRGVGYVYSSAHIDDDSAHAELVAHLSRSVDASVIKDLSFRSLTIEAGHRDRFWVNNCVAVGMSAGFIEPLEASALALVELSVAMIRDELPQSQAAMAITARRFNDIFRYRWQRILEFLKLHYVLSERRDTAYWRDMTARDTVPPGLLEYLELWRYRAPYTRDFLHTEELFPAASYLYVLYGMGFTGEACAPVKASVDLSKAQQLFEEDERKRQKYEKAIPTNRELLNAVARYGMKKI</sequence>
<dbReference type="PANTHER" id="PTHR43747:SF4">
    <property type="entry name" value="FLAVIN-DEPENDENT TRYPTOPHAN HALOGENASE"/>
    <property type="match status" value="1"/>
</dbReference>
<dbReference type="InterPro" id="IPR033856">
    <property type="entry name" value="Trp_halogen"/>
</dbReference>
<dbReference type="PANTHER" id="PTHR43747">
    <property type="entry name" value="FAD-BINDING PROTEIN"/>
    <property type="match status" value="1"/>
</dbReference>
<comment type="caution">
    <text evidence="1">The sequence shown here is derived from an EMBL/GenBank/DDBJ whole genome shotgun (WGS) entry which is preliminary data.</text>
</comment>
<dbReference type="InterPro" id="IPR050816">
    <property type="entry name" value="Flavin-dep_Halogenase_NPB"/>
</dbReference>
<protein>
    <submittedName>
        <fullName evidence="1">Tryptophan 7-halogenase</fullName>
    </submittedName>
</protein>
<dbReference type="PIRSF" id="PIRSF011396">
    <property type="entry name" value="Trp_halogenase"/>
    <property type="match status" value="1"/>
</dbReference>
<accession>A0ABT8TEH6</accession>
<keyword evidence="2" id="KW-1185">Reference proteome</keyword>
<dbReference type="SUPFAM" id="SSF51905">
    <property type="entry name" value="FAD/NAD(P)-binding domain"/>
    <property type="match status" value="1"/>
</dbReference>
<dbReference type="Gene3D" id="3.50.50.60">
    <property type="entry name" value="FAD/NAD(P)-binding domain"/>
    <property type="match status" value="1"/>
</dbReference>
<dbReference type="EMBL" id="JAULRT010000052">
    <property type="protein sequence ID" value="MDO3382030.1"/>
    <property type="molecule type" value="Genomic_DNA"/>
</dbReference>
<gene>
    <name evidence="1" type="ORF">QWI16_07575</name>
</gene>
<organism evidence="1 2">
    <name type="scientific">Gilvimarinus algae</name>
    <dbReference type="NCBI Taxonomy" id="3058037"/>
    <lineage>
        <taxon>Bacteria</taxon>
        <taxon>Pseudomonadati</taxon>
        <taxon>Pseudomonadota</taxon>
        <taxon>Gammaproteobacteria</taxon>
        <taxon>Cellvibrionales</taxon>
        <taxon>Cellvibrionaceae</taxon>
        <taxon>Gilvimarinus</taxon>
    </lineage>
</organism>
<evidence type="ECO:0000313" key="1">
    <source>
        <dbReference type="EMBL" id="MDO3382030.1"/>
    </source>
</evidence>
<dbReference type="Pfam" id="PF04820">
    <property type="entry name" value="Trp_halogenase"/>
    <property type="match status" value="1"/>
</dbReference>
<dbReference type="InterPro" id="IPR006905">
    <property type="entry name" value="Flavin_halogenase"/>
</dbReference>
<proteinExistence type="predicted"/>
<name>A0ABT8TEH6_9GAMM</name>